<evidence type="ECO:0000256" key="5">
    <source>
        <dbReference type="ARBA" id="ARBA00022737"/>
    </source>
</evidence>
<dbReference type="EMBL" id="CP049002">
    <property type="protein sequence ID" value="QID84519.1"/>
    <property type="molecule type" value="Genomic_DNA"/>
</dbReference>
<feature type="repeat" description="ARM" evidence="10">
    <location>
        <begin position="167"/>
        <end position="209"/>
    </location>
</feature>
<dbReference type="Pfam" id="PF00514">
    <property type="entry name" value="Arm"/>
    <property type="match status" value="8"/>
</dbReference>
<feature type="repeat" description="ARM" evidence="10">
    <location>
        <begin position="292"/>
        <end position="334"/>
    </location>
</feature>
<dbReference type="InterPro" id="IPR045156">
    <property type="entry name" value="Vac8"/>
</dbReference>
<comment type="subcellular location">
    <subcellularLocation>
        <location evidence="1 11">Vacuole membrane</location>
        <topology evidence="1 11">Lipid-anchor</topology>
    </subcellularLocation>
</comment>
<dbReference type="GO" id="GO:0000329">
    <property type="term" value="C:fungal-type vacuole membrane"/>
    <property type="evidence" value="ECO:0007669"/>
    <property type="project" value="TreeGrafter"/>
</dbReference>
<feature type="compositionally biased region" description="Low complexity" evidence="12">
    <location>
        <begin position="533"/>
        <end position="552"/>
    </location>
</feature>
<proteinExistence type="inferred from homology"/>
<keyword evidence="3 11" id="KW-0926">Vacuole</keyword>
<feature type="repeat" description="ARM" evidence="10">
    <location>
        <begin position="333"/>
        <end position="376"/>
    </location>
</feature>
<organism evidence="13 14">
    <name type="scientific">Saccharomyces pastorianus</name>
    <name type="common">Lager yeast</name>
    <name type="synonym">Saccharomyces cerevisiae x Saccharomyces eubayanus</name>
    <dbReference type="NCBI Taxonomy" id="27292"/>
    <lineage>
        <taxon>Eukaryota</taxon>
        <taxon>Fungi</taxon>
        <taxon>Dikarya</taxon>
        <taxon>Ascomycota</taxon>
        <taxon>Saccharomycotina</taxon>
        <taxon>Saccharomycetes</taxon>
        <taxon>Saccharomycetales</taxon>
        <taxon>Saccharomycetaceae</taxon>
        <taxon>Saccharomyces</taxon>
    </lineage>
</organism>
<dbReference type="PANTHER" id="PTHR47249:SF1">
    <property type="entry name" value="VACUOLAR PROTEIN 8"/>
    <property type="match status" value="1"/>
</dbReference>
<evidence type="ECO:0000256" key="3">
    <source>
        <dbReference type="ARBA" id="ARBA00022554"/>
    </source>
</evidence>
<keyword evidence="6 11" id="KW-0472">Membrane</keyword>
<evidence type="ECO:0000256" key="11">
    <source>
        <dbReference type="RuleBase" id="RU369097"/>
    </source>
</evidence>
<dbReference type="InterPro" id="IPR000225">
    <property type="entry name" value="Armadillo"/>
</dbReference>
<feature type="repeat" description="ARM" evidence="10">
    <location>
        <begin position="208"/>
        <end position="245"/>
    </location>
</feature>
<dbReference type="SUPFAM" id="SSF48371">
    <property type="entry name" value="ARM repeat"/>
    <property type="match status" value="1"/>
</dbReference>
<dbReference type="FunFam" id="1.25.10.10:FF:000470">
    <property type="entry name" value="Vacuolar protein 8"/>
    <property type="match status" value="1"/>
</dbReference>
<keyword evidence="7" id="KW-0564">Palmitate</keyword>
<evidence type="ECO:0000256" key="7">
    <source>
        <dbReference type="ARBA" id="ARBA00023139"/>
    </source>
</evidence>
<gene>
    <name evidence="13" type="primary">VAC8_2</name>
    <name evidence="13" type="ORF">GRS66_007027</name>
</gene>
<dbReference type="GO" id="GO:0071562">
    <property type="term" value="P:nucleus-vacuole junction assembly"/>
    <property type="evidence" value="ECO:0007669"/>
    <property type="project" value="InterPro"/>
</dbReference>
<dbReference type="PANTHER" id="PTHR47249">
    <property type="entry name" value="VACUOLAR PROTEIN 8"/>
    <property type="match status" value="1"/>
</dbReference>
<accession>A0A6C1E6A0</accession>
<evidence type="ECO:0000256" key="4">
    <source>
        <dbReference type="ARBA" id="ARBA00022707"/>
    </source>
</evidence>
<evidence type="ECO:0000256" key="2">
    <source>
        <dbReference type="ARBA" id="ARBA00005462"/>
    </source>
</evidence>
<keyword evidence="14" id="KW-1185">Reference proteome</keyword>
<dbReference type="GO" id="GO:0000011">
    <property type="term" value="P:vacuole inheritance"/>
    <property type="evidence" value="ECO:0007669"/>
    <property type="project" value="UniProtKB-UniRule"/>
</dbReference>
<evidence type="ECO:0000313" key="14">
    <source>
        <dbReference type="Proteomes" id="UP000501346"/>
    </source>
</evidence>
<feature type="region of interest" description="Disordered" evidence="12">
    <location>
        <begin position="527"/>
        <end position="562"/>
    </location>
</feature>
<dbReference type="GO" id="GO:0043495">
    <property type="term" value="F:protein-membrane adaptor activity"/>
    <property type="evidence" value="ECO:0007669"/>
    <property type="project" value="InterPro"/>
</dbReference>
<evidence type="ECO:0000256" key="10">
    <source>
        <dbReference type="PROSITE-ProRule" id="PRU00259"/>
    </source>
</evidence>
<feature type="repeat" description="ARM" evidence="10">
    <location>
        <begin position="251"/>
        <end position="293"/>
    </location>
</feature>
<sequence>MGSCCSCLKDSSDEASVSPIAENEREAVTLLLGYLEDKDQLDFYSGGPLKALTTLVYSDNLNLQRSAALAFAEITEKYVRQVSREVLEPILILLQSQDPQIQVAACAALGNLAVNNENKLLIVEMGGLEPLINQMMGDNVEVQCNAVGCITNLATRDDNKHKIATSGALIPLTKLAKSKHIRVQRNATGALLNMTHSEENRKELVNAGAVPVLVSLLSSTDPDVQYYCTTALSNIAVDESNRKKLAQTEPRLVSRLVGLMDSPSSRVKCQATLALRNLASDTSYQLEIVRAGGLPHLVKLIQSDSIPLVLASVACIRNISIHPLNEGLIVDAGFLKPLVKLLDYKDSEEIQCHAVSTLRNLAASSEKNRKEFFESGAVEKCKELALDSPVSVQSEISACFAILALADVSKLDLLEANILDALIPMTFSQNQEVSGNAAAALANLCSRVNNYTKIIEAWDRPNEGIRGFLIRFLKSDYATFEHIALWTILQLLESHNDKVEDLVKNDGDIINGVRKMADATFERLQRSGIDVKNPGNNMNTNSNDNSSNNNDTGSEHQPAEDASLELYNITQQILQFLH</sequence>
<evidence type="ECO:0000256" key="6">
    <source>
        <dbReference type="ARBA" id="ARBA00023136"/>
    </source>
</evidence>
<evidence type="ECO:0000256" key="12">
    <source>
        <dbReference type="SAM" id="MobiDB-lite"/>
    </source>
</evidence>
<dbReference type="InterPro" id="IPR011989">
    <property type="entry name" value="ARM-like"/>
</dbReference>
<dbReference type="SMART" id="SM00185">
    <property type="entry name" value="ARM"/>
    <property type="match status" value="9"/>
</dbReference>
<evidence type="ECO:0000256" key="1">
    <source>
        <dbReference type="ARBA" id="ARBA00004592"/>
    </source>
</evidence>
<comment type="function">
    <text evidence="11">Functions in both vacuole inheritance and protein targeting from the cytoplasm to vacuole.</text>
</comment>
<dbReference type="OrthoDB" id="7537227at2759"/>
<dbReference type="GO" id="GO:0000045">
    <property type="term" value="P:autophagosome assembly"/>
    <property type="evidence" value="ECO:0007669"/>
    <property type="project" value="TreeGrafter"/>
</dbReference>
<keyword evidence="4" id="KW-0519">Myristate</keyword>
<feature type="repeat" description="ARM" evidence="10">
    <location>
        <begin position="85"/>
        <end position="127"/>
    </location>
</feature>
<evidence type="ECO:0000256" key="9">
    <source>
        <dbReference type="ARBA" id="ARBA00026209"/>
    </source>
</evidence>
<evidence type="ECO:0000313" key="13">
    <source>
        <dbReference type="EMBL" id="QID84519.1"/>
    </source>
</evidence>
<dbReference type="PROSITE" id="PS50176">
    <property type="entry name" value="ARM_REPEAT"/>
    <property type="match status" value="7"/>
</dbReference>
<keyword evidence="8" id="KW-0449">Lipoprotein</keyword>
<dbReference type="InterPro" id="IPR016024">
    <property type="entry name" value="ARM-type_fold"/>
</dbReference>
<keyword evidence="5" id="KW-0677">Repeat</keyword>
<evidence type="ECO:0000256" key="8">
    <source>
        <dbReference type="ARBA" id="ARBA00023288"/>
    </source>
</evidence>
<reference evidence="13 14" key="1">
    <citation type="journal article" date="2019" name="BMC Genomics">
        <title>Chromosome level assembly and comparative genome analysis confirm lager-brewing yeasts originated from a single hybridization.</title>
        <authorList>
            <person name="Salazar A.N."/>
            <person name="Gorter de Vries A.R."/>
            <person name="van den Broek M."/>
            <person name="Brouwers N."/>
            <person name="de la Torre Cortes P."/>
            <person name="Kuijpers N.G.A."/>
            <person name="Daran J.G."/>
            <person name="Abeel T."/>
        </authorList>
    </citation>
    <scope>NUCLEOTIDE SEQUENCE [LARGE SCALE GENOMIC DNA]</scope>
    <source>
        <strain evidence="13 14">CBS 1483</strain>
    </source>
</reference>
<protein>
    <recommendedName>
        <fullName evidence="9 11">Vacuolar protein 8</fullName>
    </recommendedName>
</protein>
<name>A0A6C1E6A0_SACPS</name>
<comment type="similarity">
    <text evidence="2 11">Belongs to the beta-catenin family.</text>
</comment>
<dbReference type="AlphaFoldDB" id="A0A6C1E6A0"/>
<dbReference type="Proteomes" id="UP000501346">
    <property type="component" value="Chromosome SeV"/>
</dbReference>
<feature type="repeat" description="ARM" evidence="10">
    <location>
        <begin position="126"/>
        <end position="168"/>
    </location>
</feature>
<dbReference type="Gene3D" id="1.25.10.10">
    <property type="entry name" value="Leucine-rich Repeat Variant"/>
    <property type="match status" value="2"/>
</dbReference>